<dbReference type="Proteomes" id="UP001152320">
    <property type="component" value="Chromosome 16"/>
</dbReference>
<reference evidence="1" key="1">
    <citation type="submission" date="2021-10" db="EMBL/GenBank/DDBJ databases">
        <title>Tropical sea cucumber genome reveals ecological adaptation and Cuvierian tubules defense mechanism.</title>
        <authorList>
            <person name="Chen T."/>
        </authorList>
    </citation>
    <scope>NUCLEOTIDE SEQUENCE</scope>
    <source>
        <strain evidence="1">Nanhai2018</strain>
        <tissue evidence="1">Muscle</tissue>
    </source>
</reference>
<evidence type="ECO:0000313" key="1">
    <source>
        <dbReference type="EMBL" id="KAJ8027585.1"/>
    </source>
</evidence>
<dbReference type="AlphaFoldDB" id="A0A9Q1GZC3"/>
<protein>
    <submittedName>
        <fullName evidence="1">Uncharacterized protein</fullName>
    </submittedName>
</protein>
<name>A0A9Q1GZC3_HOLLE</name>
<keyword evidence="2" id="KW-1185">Reference proteome</keyword>
<evidence type="ECO:0000313" key="2">
    <source>
        <dbReference type="Proteomes" id="UP001152320"/>
    </source>
</evidence>
<accession>A0A9Q1GZC3</accession>
<sequence>MIGVISSFGSEIARDHQFTTEKEQVILKRARKHCATPFHVKAYLGTTNIYLICRYPVTVVDE</sequence>
<comment type="caution">
    <text evidence="1">The sequence shown here is derived from an EMBL/GenBank/DDBJ whole genome shotgun (WGS) entry which is preliminary data.</text>
</comment>
<gene>
    <name evidence="1" type="ORF">HOLleu_32766</name>
</gene>
<proteinExistence type="predicted"/>
<dbReference type="EMBL" id="JAIZAY010000016">
    <property type="protein sequence ID" value="KAJ8027585.1"/>
    <property type="molecule type" value="Genomic_DNA"/>
</dbReference>
<organism evidence="1 2">
    <name type="scientific">Holothuria leucospilota</name>
    <name type="common">Black long sea cucumber</name>
    <name type="synonym">Mertensiothuria leucospilota</name>
    <dbReference type="NCBI Taxonomy" id="206669"/>
    <lineage>
        <taxon>Eukaryota</taxon>
        <taxon>Metazoa</taxon>
        <taxon>Echinodermata</taxon>
        <taxon>Eleutherozoa</taxon>
        <taxon>Echinozoa</taxon>
        <taxon>Holothuroidea</taxon>
        <taxon>Aspidochirotacea</taxon>
        <taxon>Aspidochirotida</taxon>
        <taxon>Holothuriidae</taxon>
        <taxon>Holothuria</taxon>
    </lineage>
</organism>